<dbReference type="InterPro" id="IPR011029">
    <property type="entry name" value="DEATH-like_dom_sf"/>
</dbReference>
<dbReference type="PROSITE" id="PS50088">
    <property type="entry name" value="ANK_REPEAT"/>
    <property type="match status" value="1"/>
</dbReference>
<evidence type="ECO:0000256" key="1">
    <source>
        <dbReference type="ARBA" id="ARBA00004175"/>
    </source>
</evidence>
<dbReference type="InterPro" id="IPR000451">
    <property type="entry name" value="NFkB/Dor"/>
</dbReference>
<dbReference type="Proteomes" id="UP001054945">
    <property type="component" value="Unassembled WGS sequence"/>
</dbReference>
<dbReference type="SUPFAM" id="SSF47986">
    <property type="entry name" value="DEATH domain"/>
    <property type="match status" value="1"/>
</dbReference>
<comment type="subcellular location">
    <subcellularLocation>
        <location evidence="2">Secreted</location>
    </subcellularLocation>
    <subcellularLocation>
        <location evidence="1">Target cell membrane</location>
    </subcellularLocation>
</comment>
<dbReference type="PANTHER" id="PTHR46680:SF3">
    <property type="entry name" value="NF-KAPPA-B INHIBITOR CACTUS"/>
    <property type="match status" value="1"/>
</dbReference>
<evidence type="ECO:0000256" key="3">
    <source>
        <dbReference type="ARBA" id="ARBA00022483"/>
    </source>
</evidence>
<accession>A0AAV4SBB8</accession>
<evidence type="ECO:0000313" key="15">
    <source>
        <dbReference type="EMBL" id="GIY31470.1"/>
    </source>
</evidence>
<keyword evidence="11" id="KW-1053">Target membrane</keyword>
<evidence type="ECO:0000256" key="12">
    <source>
        <dbReference type="PROSITE-ProRule" id="PRU00023"/>
    </source>
</evidence>
<keyword evidence="7" id="KW-0528">Neurotoxin</keyword>
<evidence type="ECO:0000256" key="5">
    <source>
        <dbReference type="ARBA" id="ARBA00022537"/>
    </source>
</evidence>
<dbReference type="GO" id="GO:0006887">
    <property type="term" value="P:exocytosis"/>
    <property type="evidence" value="ECO:0007669"/>
    <property type="project" value="UniProtKB-KW"/>
</dbReference>
<evidence type="ECO:0000256" key="9">
    <source>
        <dbReference type="ARBA" id="ARBA00023028"/>
    </source>
</evidence>
<dbReference type="GO" id="GO:0003700">
    <property type="term" value="F:DNA-binding transcription factor activity"/>
    <property type="evidence" value="ECO:0007669"/>
    <property type="project" value="InterPro"/>
</dbReference>
<reference evidence="15 16" key="1">
    <citation type="submission" date="2021-06" db="EMBL/GenBank/DDBJ databases">
        <title>Caerostris extrusa draft genome.</title>
        <authorList>
            <person name="Kono N."/>
            <person name="Arakawa K."/>
        </authorList>
    </citation>
    <scope>NUCLEOTIDE SEQUENCE [LARGE SCALE GENOMIC DNA]</scope>
</reference>
<dbReference type="GO" id="GO:0005829">
    <property type="term" value="C:cytosol"/>
    <property type="evidence" value="ECO:0007669"/>
    <property type="project" value="TreeGrafter"/>
</dbReference>
<evidence type="ECO:0000313" key="16">
    <source>
        <dbReference type="Proteomes" id="UP001054945"/>
    </source>
</evidence>
<keyword evidence="11" id="KW-0472">Membrane</keyword>
<name>A0AAV4SBB8_CAEEX</name>
<dbReference type="GO" id="GO:0071356">
    <property type="term" value="P:cellular response to tumor necrosis factor"/>
    <property type="evidence" value="ECO:0007669"/>
    <property type="project" value="TreeGrafter"/>
</dbReference>
<dbReference type="Pfam" id="PF16179">
    <property type="entry name" value="RHD_dimer"/>
    <property type="match status" value="1"/>
</dbReference>
<evidence type="ECO:0000256" key="4">
    <source>
        <dbReference type="ARBA" id="ARBA00022525"/>
    </source>
</evidence>
<dbReference type="PRINTS" id="PR00057">
    <property type="entry name" value="NFKBTNSCPFCT"/>
</dbReference>
<sequence length="618" mass="69780">MEKGVFSVADVHHQVAIVFKTPKHHQNSVQKTVYIQLYRPSNGKYSEPLKFDYIPDESKFPVSFSDVTNGYGKQSDDLNEILEKPKKRKCAYLDRYEDPNSLEASLSPSMLSNSSSLSPPYDLNKFNLLDLITDLENSSPMIFSDQDFPMDTPIANMNTVPEQTDFYLPSNTDFKSDQLFYNSDIFNECKDYPTLPHYNNFEECATMHPILADGISADGVDKISDRMGSLSLKENTEKKNVISSKKQKCSEDFKAGINKILKNRNISTFLHHYGPNLVSLQDENGNSILHLAILEQPDNLNLIIKMIEMVPENIINQQNNVHETPLHLATKGNHQKILLALLIEGGNPNIQNQEGDNCLHLAARHNFLQCLKMVMIPTKYGKSKKHKITDLNALNYNGMSALHLSIVNESEDCMNFLLKAKADPGVDVNAKDFREYTPLHLACIKKGKSFKTVFAKFNDDKDMIIKFLESLHPDKASESESNDDDEYPNYSTDSDCEPEDKSENETLIEKASDHVNGDIIATQECVQINKNKSNFMKIEEELCEYLDSNDNWKKLAELIGLDIEHVEIFGKGSSAGQTVIKQIKALNDPCDSKVIIELLNIAGLEEGIRILKKDLQSP</sequence>
<dbReference type="GO" id="GO:0005576">
    <property type="term" value="C:extracellular region"/>
    <property type="evidence" value="ECO:0007669"/>
    <property type="project" value="UniProtKB-SubCell"/>
</dbReference>
<evidence type="ECO:0000256" key="11">
    <source>
        <dbReference type="ARBA" id="ARBA00023298"/>
    </source>
</evidence>
<dbReference type="PROSITE" id="PS50297">
    <property type="entry name" value="ANK_REP_REGION"/>
    <property type="match status" value="1"/>
</dbReference>
<dbReference type="SUPFAM" id="SSF81296">
    <property type="entry name" value="E set domains"/>
    <property type="match status" value="1"/>
</dbReference>
<proteinExistence type="predicted"/>
<keyword evidence="10 12" id="KW-0040">ANK repeat</keyword>
<keyword evidence="3" id="KW-0268">Exocytosis</keyword>
<feature type="region of interest" description="Disordered" evidence="13">
    <location>
        <begin position="475"/>
        <end position="504"/>
    </location>
</feature>
<evidence type="ECO:0000256" key="2">
    <source>
        <dbReference type="ARBA" id="ARBA00004613"/>
    </source>
</evidence>
<feature type="repeat" description="ANK" evidence="12">
    <location>
        <begin position="321"/>
        <end position="353"/>
    </location>
</feature>
<dbReference type="SMART" id="SM00248">
    <property type="entry name" value="ANK"/>
    <property type="match status" value="5"/>
</dbReference>
<dbReference type="InterPro" id="IPR002110">
    <property type="entry name" value="Ankyrin_rpt"/>
</dbReference>
<dbReference type="SUPFAM" id="SSF48403">
    <property type="entry name" value="Ankyrin repeat"/>
    <property type="match status" value="1"/>
</dbReference>
<dbReference type="InterPro" id="IPR014756">
    <property type="entry name" value="Ig_E-set"/>
</dbReference>
<dbReference type="Gene3D" id="2.60.40.10">
    <property type="entry name" value="Immunoglobulins"/>
    <property type="match status" value="1"/>
</dbReference>
<evidence type="ECO:0000256" key="7">
    <source>
        <dbReference type="ARBA" id="ARBA00022699"/>
    </source>
</evidence>
<dbReference type="GO" id="GO:0051059">
    <property type="term" value="F:NF-kappaB binding"/>
    <property type="evidence" value="ECO:0007669"/>
    <property type="project" value="TreeGrafter"/>
</dbReference>
<evidence type="ECO:0000256" key="6">
    <source>
        <dbReference type="ARBA" id="ARBA00022656"/>
    </source>
</evidence>
<keyword evidence="4" id="KW-0964">Secreted</keyword>
<organism evidence="15 16">
    <name type="scientific">Caerostris extrusa</name>
    <name type="common">Bark spider</name>
    <name type="synonym">Caerostris bankana</name>
    <dbReference type="NCBI Taxonomy" id="172846"/>
    <lineage>
        <taxon>Eukaryota</taxon>
        <taxon>Metazoa</taxon>
        <taxon>Ecdysozoa</taxon>
        <taxon>Arthropoda</taxon>
        <taxon>Chelicerata</taxon>
        <taxon>Arachnida</taxon>
        <taxon>Araneae</taxon>
        <taxon>Araneomorphae</taxon>
        <taxon>Entelegynae</taxon>
        <taxon>Araneoidea</taxon>
        <taxon>Araneidae</taxon>
        <taxon>Caerostris</taxon>
    </lineage>
</organism>
<feature type="domain" description="Rel homology dimerisation" evidence="14">
    <location>
        <begin position="3"/>
        <end position="56"/>
    </location>
</feature>
<dbReference type="GO" id="GO:0044218">
    <property type="term" value="C:other organism cell membrane"/>
    <property type="evidence" value="ECO:0007669"/>
    <property type="project" value="UniProtKB-KW"/>
</dbReference>
<keyword evidence="9" id="KW-0638">Presynaptic neurotoxin</keyword>
<gene>
    <name evidence="15" type="primary">Rel</name>
    <name evidence="15" type="ORF">CEXT_692131</name>
</gene>
<keyword evidence="5" id="KW-1052">Target cell membrane</keyword>
<keyword evidence="16" id="KW-1185">Reference proteome</keyword>
<comment type="caution">
    <text evidence="15">The sequence shown here is derived from an EMBL/GenBank/DDBJ whole genome shotgun (WGS) entry which is preliminary data.</text>
</comment>
<evidence type="ECO:0000256" key="13">
    <source>
        <dbReference type="SAM" id="MobiDB-lite"/>
    </source>
</evidence>
<dbReference type="PANTHER" id="PTHR46680">
    <property type="entry name" value="NF-KAPPA-B INHIBITOR ALPHA"/>
    <property type="match status" value="1"/>
</dbReference>
<dbReference type="InterPro" id="IPR051070">
    <property type="entry name" value="NF-kappa-B_inhibitor"/>
</dbReference>
<dbReference type="InterPro" id="IPR032397">
    <property type="entry name" value="RHD_dimer"/>
</dbReference>
<dbReference type="InterPro" id="IPR013783">
    <property type="entry name" value="Ig-like_fold"/>
</dbReference>
<dbReference type="AlphaFoldDB" id="A0AAV4SBB8"/>
<keyword evidence="8" id="KW-0677">Repeat</keyword>
<evidence type="ECO:0000256" key="10">
    <source>
        <dbReference type="ARBA" id="ARBA00023043"/>
    </source>
</evidence>
<dbReference type="GO" id="GO:0090729">
    <property type="term" value="F:toxin activity"/>
    <property type="evidence" value="ECO:0007669"/>
    <property type="project" value="UniProtKB-KW"/>
</dbReference>
<dbReference type="InterPro" id="IPR036770">
    <property type="entry name" value="Ankyrin_rpt-contain_sf"/>
</dbReference>
<dbReference type="Pfam" id="PF12796">
    <property type="entry name" value="Ank_2"/>
    <property type="match status" value="1"/>
</dbReference>
<evidence type="ECO:0000259" key="14">
    <source>
        <dbReference type="Pfam" id="PF16179"/>
    </source>
</evidence>
<evidence type="ECO:0000256" key="8">
    <source>
        <dbReference type="ARBA" id="ARBA00022737"/>
    </source>
</evidence>
<dbReference type="GO" id="GO:0044231">
    <property type="term" value="C:host cell presynaptic membrane"/>
    <property type="evidence" value="ECO:0007669"/>
    <property type="project" value="UniProtKB-KW"/>
</dbReference>
<protein>
    <submittedName>
        <fullName evidence="15">Nuclear factor NF-kappa-B p110 subunit</fullName>
    </submittedName>
</protein>
<dbReference type="EMBL" id="BPLR01009386">
    <property type="protein sequence ID" value="GIY31470.1"/>
    <property type="molecule type" value="Genomic_DNA"/>
</dbReference>
<keyword evidence="6" id="KW-0800">Toxin</keyword>
<dbReference type="Gene3D" id="1.25.40.20">
    <property type="entry name" value="Ankyrin repeat-containing domain"/>
    <property type="match status" value="2"/>
</dbReference>